<reference evidence="2 3" key="1">
    <citation type="submission" date="2020-11" db="EMBL/GenBank/DDBJ databases">
        <title>Hymenobacter sp.</title>
        <authorList>
            <person name="Kim M.K."/>
        </authorList>
    </citation>
    <scope>NUCLEOTIDE SEQUENCE [LARGE SCALE GENOMIC DNA]</scope>
    <source>
        <strain evidence="2 3">BT594</strain>
    </source>
</reference>
<feature type="chain" id="PRO_5046974839" description="DUF2268 domain-containing protein" evidence="1">
    <location>
        <begin position="22"/>
        <end position="426"/>
    </location>
</feature>
<dbReference type="NCBIfam" id="NF047558">
    <property type="entry name" value="TPR_END_plus"/>
    <property type="match status" value="1"/>
</dbReference>
<dbReference type="SUPFAM" id="SSF48452">
    <property type="entry name" value="TPR-like"/>
    <property type="match status" value="1"/>
</dbReference>
<dbReference type="EMBL" id="JADWYK010000006">
    <property type="protein sequence ID" value="MBG8554305.1"/>
    <property type="molecule type" value="Genomic_DNA"/>
</dbReference>
<keyword evidence="1" id="KW-0732">Signal</keyword>
<sequence length="426" mass="47968">MKSVVLALAAAACLSSSRALAQRPLSVDSLMNAAQKQYQEKQYPASAATYDLATRQKAATRRQRASALYNEACCYGLQGDAARAYQYLNQSIKAGFDDANNLRNDTDLALLRTRPDWEKLIRRTAANRRIISRPEDVKLVTTDISHFWQAYDRAQRDTAHAAQIYQKYYFDKASVGLQDYYSSRIYNVPRFVRSIRRKPQFYASIRPTTLALEGLKPRVLTYFQRLKELYPAATFSDVYFLIGGYNSGGTVSPSGLLLGTDQSAGGPGVKTAELTMVQRNRLDSVEELPIVVVHEMIHNIQLNSDGTLLHGAINEGMADFLAGLVSDTKGANRRLFVYGDAHEKQLWQEFEKEMNGKKWDHWIANSHEETAERPCDLGYYIGYKICEAYYQQAADKKQAVADMLNLKDATAFLARSGYAQKVLSRN</sequence>
<feature type="signal peptide" evidence="1">
    <location>
        <begin position="1"/>
        <end position="21"/>
    </location>
</feature>
<gene>
    <name evidence="2" type="ORF">I5L79_12150</name>
</gene>
<keyword evidence="3" id="KW-1185">Reference proteome</keyword>
<dbReference type="Proteomes" id="UP000601099">
    <property type="component" value="Unassembled WGS sequence"/>
</dbReference>
<evidence type="ECO:0000313" key="3">
    <source>
        <dbReference type="Proteomes" id="UP000601099"/>
    </source>
</evidence>
<dbReference type="Pfam" id="PF25594">
    <property type="entry name" value="GldB_lipo"/>
    <property type="match status" value="1"/>
</dbReference>
<name>A0ABS0L2F4_9BACT</name>
<protein>
    <recommendedName>
        <fullName evidence="4">DUF2268 domain-containing protein</fullName>
    </recommendedName>
</protein>
<evidence type="ECO:0008006" key="4">
    <source>
        <dbReference type="Google" id="ProtNLM"/>
    </source>
</evidence>
<dbReference type="RefSeq" id="WP_196955322.1">
    <property type="nucleotide sequence ID" value="NZ_JADWYK010000006.1"/>
</dbReference>
<organism evidence="2 3">
    <name type="scientific">Hymenobacter guriensis</name>
    <dbReference type="NCBI Taxonomy" id="2793065"/>
    <lineage>
        <taxon>Bacteria</taxon>
        <taxon>Pseudomonadati</taxon>
        <taxon>Bacteroidota</taxon>
        <taxon>Cytophagia</taxon>
        <taxon>Cytophagales</taxon>
        <taxon>Hymenobacteraceae</taxon>
        <taxon>Hymenobacter</taxon>
    </lineage>
</organism>
<evidence type="ECO:0000313" key="2">
    <source>
        <dbReference type="EMBL" id="MBG8554305.1"/>
    </source>
</evidence>
<evidence type="ECO:0000256" key="1">
    <source>
        <dbReference type="SAM" id="SignalP"/>
    </source>
</evidence>
<proteinExistence type="predicted"/>
<accession>A0ABS0L2F4</accession>
<dbReference type="InterPro" id="IPR019853">
    <property type="entry name" value="GldB-like"/>
</dbReference>
<dbReference type="InterPro" id="IPR011990">
    <property type="entry name" value="TPR-like_helical_dom_sf"/>
</dbReference>
<comment type="caution">
    <text evidence="2">The sequence shown here is derived from an EMBL/GenBank/DDBJ whole genome shotgun (WGS) entry which is preliminary data.</text>
</comment>